<keyword evidence="3" id="KW-0012">Acyltransferase</keyword>
<evidence type="ECO:0000256" key="1">
    <source>
        <dbReference type="ARBA" id="ARBA00009861"/>
    </source>
</evidence>
<comment type="caution">
    <text evidence="4">The sequence shown here is derived from an EMBL/GenBank/DDBJ whole genome shotgun (WGS) entry which is preliminary data.</text>
</comment>
<comment type="similarity">
    <text evidence="1">Belongs to the plant acyltransferase family.</text>
</comment>
<reference evidence="4" key="1">
    <citation type="submission" date="2022-11" db="EMBL/GenBank/DDBJ databases">
        <authorList>
            <person name="Hyden B.L."/>
            <person name="Feng K."/>
            <person name="Yates T."/>
            <person name="Jawdy S."/>
            <person name="Smart L.B."/>
            <person name="Muchero W."/>
        </authorList>
    </citation>
    <scope>NUCLEOTIDE SEQUENCE</scope>
    <source>
        <tissue evidence="4">Shoot tip</tissue>
    </source>
</reference>
<evidence type="ECO:0000313" key="5">
    <source>
        <dbReference type="Proteomes" id="UP001151529"/>
    </source>
</evidence>
<dbReference type="OrthoDB" id="1932220at2759"/>
<dbReference type="AlphaFoldDB" id="A0A9Q0SG88"/>
<dbReference type="Gene3D" id="3.30.559.10">
    <property type="entry name" value="Chloramphenicol acetyltransferase-like domain"/>
    <property type="match status" value="1"/>
</dbReference>
<gene>
    <name evidence="4" type="ORF">OIU85_009538</name>
</gene>
<organism evidence="4 5">
    <name type="scientific">Salix viminalis</name>
    <name type="common">Common osier</name>
    <name type="synonym">Basket willow</name>
    <dbReference type="NCBI Taxonomy" id="40686"/>
    <lineage>
        <taxon>Eukaryota</taxon>
        <taxon>Viridiplantae</taxon>
        <taxon>Streptophyta</taxon>
        <taxon>Embryophyta</taxon>
        <taxon>Tracheophyta</taxon>
        <taxon>Spermatophyta</taxon>
        <taxon>Magnoliopsida</taxon>
        <taxon>eudicotyledons</taxon>
        <taxon>Gunneridae</taxon>
        <taxon>Pentapetalae</taxon>
        <taxon>rosids</taxon>
        <taxon>fabids</taxon>
        <taxon>Malpighiales</taxon>
        <taxon>Salicaceae</taxon>
        <taxon>Saliceae</taxon>
        <taxon>Salix</taxon>
    </lineage>
</organism>
<accession>A0A9Q0SG88</accession>
<evidence type="ECO:0000256" key="2">
    <source>
        <dbReference type="ARBA" id="ARBA00022679"/>
    </source>
</evidence>
<proteinExistence type="inferred from homology"/>
<dbReference type="PANTHER" id="PTHR31623:SF124">
    <property type="entry name" value="VINORINE SYNTHASE-RELATED"/>
    <property type="match status" value="1"/>
</dbReference>
<protein>
    <submittedName>
        <fullName evidence="4">ACETYL-COA-BENZYLALCOHOL ACETYLTRANSFERASE-LIKE</fullName>
    </submittedName>
</protein>
<name>A0A9Q0SG88_SALVM</name>
<dbReference type="Proteomes" id="UP001151529">
    <property type="component" value="Chromosome 15Z"/>
</dbReference>
<reference evidence="4" key="2">
    <citation type="journal article" date="2023" name="Int. J. Mol. Sci.">
        <title>De Novo Assembly and Annotation of 11 Diverse Shrub Willow (Salix) Genomes Reveals Novel Gene Organization in Sex-Linked Regions.</title>
        <authorList>
            <person name="Hyden B."/>
            <person name="Feng K."/>
            <person name="Yates T.B."/>
            <person name="Jawdy S."/>
            <person name="Cereghino C."/>
            <person name="Smart L.B."/>
            <person name="Muchero W."/>
        </authorList>
    </citation>
    <scope>NUCLEOTIDE SEQUENCE [LARGE SCALE GENOMIC DNA]</scope>
    <source>
        <tissue evidence="4">Shoot tip</tissue>
    </source>
</reference>
<sequence length="228" mass="25389">MKVQILSRKLITPSSPTPRHLQNLKISWLDQFLSPHNYLPFIFYFPSNGDENNVERSKQLQNSLSETLTIFYPLAGRYIDNNLRYIDNNLIIHCNDEGVEYTEAQVSGCLSQFLEGGELETERRNHLAPHPVQPDNSPLVLIQFNMFESGGVAIGLCVTHRAADAYTRFVFTGAALSKLKAAVSSSVNGSHQPTRVEVVTACNYMEDTSNGGSSETWSVKAFALVAYV</sequence>
<keyword evidence="5" id="KW-1185">Reference proteome</keyword>
<evidence type="ECO:0000256" key="3">
    <source>
        <dbReference type="ARBA" id="ARBA00023315"/>
    </source>
</evidence>
<dbReference type="InterPro" id="IPR023213">
    <property type="entry name" value="CAT-like_dom_sf"/>
</dbReference>
<dbReference type="Pfam" id="PF02458">
    <property type="entry name" value="Transferase"/>
    <property type="match status" value="1"/>
</dbReference>
<dbReference type="GO" id="GO:0016746">
    <property type="term" value="F:acyltransferase activity"/>
    <property type="evidence" value="ECO:0007669"/>
    <property type="project" value="UniProtKB-KW"/>
</dbReference>
<dbReference type="EMBL" id="JAPFFL010000015">
    <property type="protein sequence ID" value="KAJ6676262.1"/>
    <property type="molecule type" value="Genomic_DNA"/>
</dbReference>
<evidence type="ECO:0000313" key="4">
    <source>
        <dbReference type="EMBL" id="KAJ6676262.1"/>
    </source>
</evidence>
<dbReference type="PANTHER" id="PTHR31623">
    <property type="entry name" value="F21J9.9"/>
    <property type="match status" value="1"/>
</dbReference>
<keyword evidence="2" id="KW-0808">Transferase</keyword>